<feature type="transmembrane region" description="Helical" evidence="2">
    <location>
        <begin position="77"/>
        <end position="97"/>
    </location>
</feature>
<evidence type="ECO:0000313" key="4">
    <source>
        <dbReference type="Proteomes" id="UP000600946"/>
    </source>
</evidence>
<feature type="transmembrane region" description="Helical" evidence="2">
    <location>
        <begin position="136"/>
        <end position="156"/>
    </location>
</feature>
<sequence>MGRRPGVPALRATPPVPTGPGATPYRERMRYDRIPSHSPRTSPASGSSRDTTLPGGAGTADAPASAVLPTVRRPYAAAFRALICAAAVTGIVIDLAVGSPLRVLSYFTVQSNLLVAVAFGWSAVRAWRGRPPLPARVTGGVLLYISITGLVFHLVLANSSSGFSMTGDQTVAVTGWRTVSNQLLHTVTPLAAALDWLLLTRPGGLRPRHAAQWLLYPLAYFAFALIRGALLSPGTTARYPYPFLDVAQHGYAGVLTNAVVFGLAFYVLALTITGLDHVRPCLRGPENRISSPGASGLK</sequence>
<dbReference type="Proteomes" id="UP000600946">
    <property type="component" value="Unassembled WGS sequence"/>
</dbReference>
<accession>A0ABQ2ZX62</accession>
<dbReference type="EMBL" id="BMUU01000003">
    <property type="protein sequence ID" value="GGY27381.1"/>
    <property type="molecule type" value="Genomic_DNA"/>
</dbReference>
<proteinExistence type="predicted"/>
<comment type="caution">
    <text evidence="3">The sequence shown here is derived from an EMBL/GenBank/DDBJ whole genome shotgun (WGS) entry which is preliminary data.</text>
</comment>
<keyword evidence="2" id="KW-1133">Transmembrane helix</keyword>
<feature type="transmembrane region" description="Helical" evidence="2">
    <location>
        <begin position="251"/>
        <end position="275"/>
    </location>
</feature>
<feature type="compositionally biased region" description="Polar residues" evidence="1">
    <location>
        <begin position="38"/>
        <end position="51"/>
    </location>
</feature>
<organism evidence="3 4">
    <name type="scientific">Streptomyces xanthochromogenes</name>
    <dbReference type="NCBI Taxonomy" id="67384"/>
    <lineage>
        <taxon>Bacteria</taxon>
        <taxon>Bacillati</taxon>
        <taxon>Actinomycetota</taxon>
        <taxon>Actinomycetes</taxon>
        <taxon>Kitasatosporales</taxon>
        <taxon>Streptomycetaceae</taxon>
        <taxon>Streptomyces</taxon>
    </lineage>
</organism>
<evidence type="ECO:0008006" key="5">
    <source>
        <dbReference type="Google" id="ProtNLM"/>
    </source>
</evidence>
<dbReference type="InterPro" id="IPR049713">
    <property type="entry name" value="Pr6Pr-like"/>
</dbReference>
<gene>
    <name evidence="3" type="ORF">GCM10010326_21170</name>
</gene>
<evidence type="ECO:0000256" key="1">
    <source>
        <dbReference type="SAM" id="MobiDB-lite"/>
    </source>
</evidence>
<protein>
    <recommendedName>
        <fullName evidence="5">Integral membrane regulator</fullName>
    </recommendedName>
</protein>
<keyword evidence="4" id="KW-1185">Reference proteome</keyword>
<feature type="transmembrane region" description="Helical" evidence="2">
    <location>
        <begin position="103"/>
        <end position="124"/>
    </location>
</feature>
<evidence type="ECO:0000313" key="3">
    <source>
        <dbReference type="EMBL" id="GGY27381.1"/>
    </source>
</evidence>
<feature type="region of interest" description="Disordered" evidence="1">
    <location>
        <begin position="1"/>
        <end position="61"/>
    </location>
</feature>
<keyword evidence="2" id="KW-0472">Membrane</keyword>
<reference evidence="4" key="1">
    <citation type="journal article" date="2019" name="Int. J. Syst. Evol. Microbiol.">
        <title>The Global Catalogue of Microorganisms (GCM) 10K type strain sequencing project: providing services to taxonomists for standard genome sequencing and annotation.</title>
        <authorList>
            <consortium name="The Broad Institute Genomics Platform"/>
            <consortium name="The Broad Institute Genome Sequencing Center for Infectious Disease"/>
            <person name="Wu L."/>
            <person name="Ma J."/>
        </authorList>
    </citation>
    <scope>NUCLEOTIDE SEQUENCE [LARGE SCALE GENOMIC DNA]</scope>
    <source>
        <strain evidence="4">JCM 4594</strain>
    </source>
</reference>
<feature type="transmembrane region" description="Helical" evidence="2">
    <location>
        <begin position="213"/>
        <end position="231"/>
    </location>
</feature>
<feature type="compositionally biased region" description="Basic and acidic residues" evidence="1">
    <location>
        <begin position="25"/>
        <end position="35"/>
    </location>
</feature>
<keyword evidence="2" id="KW-0812">Transmembrane</keyword>
<dbReference type="NCBIfam" id="NF038065">
    <property type="entry name" value="Pr6Pr"/>
    <property type="match status" value="1"/>
</dbReference>
<name>A0ABQ2ZX62_9ACTN</name>
<evidence type="ECO:0000256" key="2">
    <source>
        <dbReference type="SAM" id="Phobius"/>
    </source>
</evidence>